<proteinExistence type="predicted"/>
<dbReference type="AlphaFoldDB" id="A0A2P2NTR7"/>
<accession>A0A2P2NTR7</accession>
<dbReference type="EMBL" id="GGEC01065350">
    <property type="protein sequence ID" value="MBX45834.1"/>
    <property type="molecule type" value="Transcribed_RNA"/>
</dbReference>
<sequence length="31" mass="3475">MHKSLSITVTVALHLISRNQSNACRLPVEQQ</sequence>
<evidence type="ECO:0000313" key="1">
    <source>
        <dbReference type="EMBL" id="MBX45834.1"/>
    </source>
</evidence>
<organism evidence="1">
    <name type="scientific">Rhizophora mucronata</name>
    <name type="common">Asiatic mangrove</name>
    <dbReference type="NCBI Taxonomy" id="61149"/>
    <lineage>
        <taxon>Eukaryota</taxon>
        <taxon>Viridiplantae</taxon>
        <taxon>Streptophyta</taxon>
        <taxon>Embryophyta</taxon>
        <taxon>Tracheophyta</taxon>
        <taxon>Spermatophyta</taxon>
        <taxon>Magnoliopsida</taxon>
        <taxon>eudicotyledons</taxon>
        <taxon>Gunneridae</taxon>
        <taxon>Pentapetalae</taxon>
        <taxon>rosids</taxon>
        <taxon>fabids</taxon>
        <taxon>Malpighiales</taxon>
        <taxon>Rhizophoraceae</taxon>
        <taxon>Rhizophora</taxon>
    </lineage>
</organism>
<name>A0A2P2NTR7_RHIMU</name>
<reference evidence="1" key="1">
    <citation type="submission" date="2018-02" db="EMBL/GenBank/DDBJ databases">
        <title>Rhizophora mucronata_Transcriptome.</title>
        <authorList>
            <person name="Meera S.P."/>
            <person name="Sreeshan A."/>
            <person name="Augustine A."/>
        </authorList>
    </citation>
    <scope>NUCLEOTIDE SEQUENCE</scope>
    <source>
        <tissue evidence="1">Leaf</tissue>
    </source>
</reference>
<protein>
    <submittedName>
        <fullName evidence="1">Uncharacterized protein</fullName>
    </submittedName>
</protein>